<dbReference type="NCBIfam" id="NF010068">
    <property type="entry name" value="PRK13548.1"/>
    <property type="match status" value="1"/>
</dbReference>
<dbReference type="Gene3D" id="3.40.50.300">
    <property type="entry name" value="P-loop containing nucleotide triphosphate hydrolases"/>
    <property type="match status" value="1"/>
</dbReference>
<sequence>MLSTIDLQLALESKQGSKTILNKVSLNVSAGELMVVLGPNGAGKSTLLKCLSGEMKPSEGCAMMDAVPLHLLAPEDLALRRAVMPQSVQLDFPFSVTEVVEMGQRHALSTIELQQIVDKALSMFDVQHLKDRDYLTLSGGEQQRVQLARVVGQLLAAMEFKQVAPGYLLLDECTSSLDLSHQHLVFKVARQLADHHGMGVLMILHDLNLASQYADRLVLMKQGEIRYQGSPMEILTKAVVQEIYDFPVKVLPPQAGVNDWPLVLPLSY</sequence>
<dbReference type="SMART" id="SM00382">
    <property type="entry name" value="AAA"/>
    <property type="match status" value="1"/>
</dbReference>
<dbReference type="GO" id="GO:0005524">
    <property type="term" value="F:ATP binding"/>
    <property type="evidence" value="ECO:0007669"/>
    <property type="project" value="UniProtKB-KW"/>
</dbReference>
<dbReference type="InterPro" id="IPR003439">
    <property type="entry name" value="ABC_transporter-like_ATP-bd"/>
</dbReference>
<evidence type="ECO:0000259" key="6">
    <source>
        <dbReference type="PROSITE" id="PS50893"/>
    </source>
</evidence>
<keyword evidence="2" id="KW-0547">Nucleotide-binding</keyword>
<dbReference type="GO" id="GO:0016887">
    <property type="term" value="F:ATP hydrolysis activity"/>
    <property type="evidence" value="ECO:0007669"/>
    <property type="project" value="InterPro"/>
</dbReference>
<dbReference type="PANTHER" id="PTHR42794:SF1">
    <property type="entry name" value="HEMIN IMPORT ATP-BINDING PROTEIN HMUV"/>
    <property type="match status" value="1"/>
</dbReference>
<proteinExistence type="predicted"/>
<feature type="domain" description="ABC transporter" evidence="6">
    <location>
        <begin position="2"/>
        <end position="247"/>
    </location>
</feature>
<evidence type="ECO:0000313" key="7">
    <source>
        <dbReference type="EMBL" id="KDN95866.1"/>
    </source>
</evidence>
<evidence type="ECO:0000256" key="5">
    <source>
        <dbReference type="ARBA" id="ARBA00037066"/>
    </source>
</evidence>
<dbReference type="SUPFAM" id="SSF52540">
    <property type="entry name" value="P-loop containing nucleoside triphosphate hydrolases"/>
    <property type="match status" value="1"/>
</dbReference>
<evidence type="ECO:0000313" key="8">
    <source>
        <dbReference type="Proteomes" id="UP000027341"/>
    </source>
</evidence>
<name>A0A066ZZS9_HYDMR</name>
<evidence type="ECO:0000256" key="4">
    <source>
        <dbReference type="ARBA" id="ARBA00022967"/>
    </source>
</evidence>
<organism evidence="7 8">
    <name type="scientific">Hydrogenovibrio marinus</name>
    <dbReference type="NCBI Taxonomy" id="28885"/>
    <lineage>
        <taxon>Bacteria</taxon>
        <taxon>Pseudomonadati</taxon>
        <taxon>Pseudomonadota</taxon>
        <taxon>Gammaproteobacteria</taxon>
        <taxon>Thiotrichales</taxon>
        <taxon>Piscirickettsiaceae</taxon>
        <taxon>Hydrogenovibrio</taxon>
    </lineage>
</organism>
<evidence type="ECO:0000256" key="1">
    <source>
        <dbReference type="ARBA" id="ARBA00022448"/>
    </source>
</evidence>
<dbReference type="InterPro" id="IPR027417">
    <property type="entry name" value="P-loop_NTPase"/>
</dbReference>
<dbReference type="InterPro" id="IPR003593">
    <property type="entry name" value="AAA+_ATPase"/>
</dbReference>
<dbReference type="RefSeq" id="WP_029910842.1">
    <property type="nucleotide sequence ID" value="NZ_AP020335.1"/>
</dbReference>
<accession>A0A066ZZS9</accession>
<comment type="caution">
    <text evidence="7">The sequence shown here is derived from an EMBL/GenBank/DDBJ whole genome shotgun (WGS) entry which is preliminary data.</text>
</comment>
<dbReference type="PROSITE" id="PS50893">
    <property type="entry name" value="ABC_TRANSPORTER_2"/>
    <property type="match status" value="1"/>
</dbReference>
<protein>
    <recommendedName>
        <fullName evidence="6">ABC transporter domain-containing protein</fullName>
    </recommendedName>
</protein>
<evidence type="ECO:0000256" key="3">
    <source>
        <dbReference type="ARBA" id="ARBA00022840"/>
    </source>
</evidence>
<comment type="function">
    <text evidence="5">Part of the ABC transporter complex HmuTUV involved in hemin import. Responsible for energy coupling to the transport system.</text>
</comment>
<reference evidence="7 8" key="1">
    <citation type="submission" date="2014-04" db="EMBL/GenBank/DDBJ databases">
        <title>Draft genome sequence of Hydrogenovibrio marinus MH-110, a model organism for aerobic H2 metabolism.</title>
        <authorList>
            <person name="Cha H.J."/>
            <person name="Jo B.H."/>
            <person name="Hwang B.H."/>
        </authorList>
    </citation>
    <scope>NUCLEOTIDE SEQUENCE [LARGE SCALE GENOMIC DNA]</scope>
    <source>
        <strain evidence="7 8">MH-110</strain>
    </source>
</reference>
<dbReference type="EMBL" id="JMIU01000001">
    <property type="protein sequence ID" value="KDN95866.1"/>
    <property type="molecule type" value="Genomic_DNA"/>
</dbReference>
<dbReference type="Pfam" id="PF00005">
    <property type="entry name" value="ABC_tran"/>
    <property type="match status" value="1"/>
</dbReference>
<dbReference type="PANTHER" id="PTHR42794">
    <property type="entry name" value="HEMIN IMPORT ATP-BINDING PROTEIN HMUV"/>
    <property type="match status" value="1"/>
</dbReference>
<keyword evidence="8" id="KW-1185">Reference proteome</keyword>
<dbReference type="PROSITE" id="PS00211">
    <property type="entry name" value="ABC_TRANSPORTER_1"/>
    <property type="match status" value="1"/>
</dbReference>
<gene>
    <name evidence="7" type="ORF">EI16_06105</name>
</gene>
<evidence type="ECO:0000256" key="2">
    <source>
        <dbReference type="ARBA" id="ARBA00022741"/>
    </source>
</evidence>
<dbReference type="STRING" id="28885.EI16_06105"/>
<dbReference type="AlphaFoldDB" id="A0A066ZZS9"/>
<keyword evidence="1" id="KW-0813">Transport</keyword>
<keyword evidence="3" id="KW-0067">ATP-binding</keyword>
<dbReference type="InterPro" id="IPR017871">
    <property type="entry name" value="ABC_transporter-like_CS"/>
</dbReference>
<dbReference type="CDD" id="cd03214">
    <property type="entry name" value="ABC_Iron-Siderophores_B12_Hemin"/>
    <property type="match status" value="1"/>
</dbReference>
<keyword evidence="4" id="KW-1278">Translocase</keyword>
<dbReference type="Proteomes" id="UP000027341">
    <property type="component" value="Unassembled WGS sequence"/>
</dbReference>